<feature type="transmembrane region" description="Helical" evidence="2">
    <location>
        <begin position="39"/>
        <end position="61"/>
    </location>
</feature>
<dbReference type="Proteomes" id="UP000002941">
    <property type="component" value="Unassembled WGS sequence"/>
</dbReference>
<protein>
    <submittedName>
        <fullName evidence="3">Uncharacterized protein</fullName>
    </submittedName>
</protein>
<keyword evidence="4" id="KW-1185">Reference proteome</keyword>
<dbReference type="EMBL" id="AKFT01000065">
    <property type="protein sequence ID" value="EJF46373.1"/>
    <property type="molecule type" value="Genomic_DNA"/>
</dbReference>
<feature type="transmembrane region" description="Helical" evidence="2">
    <location>
        <begin position="67"/>
        <end position="84"/>
    </location>
</feature>
<dbReference type="eggNOG" id="ENOG5031IED">
    <property type="taxonomic scope" value="Bacteria"/>
</dbReference>
<gene>
    <name evidence="3" type="ORF">HMPREF1318_0199</name>
</gene>
<reference evidence="3 4" key="1">
    <citation type="submission" date="2012-05" db="EMBL/GenBank/DDBJ databases">
        <authorList>
            <person name="Harkins D.M."/>
            <person name="Madupu R."/>
            <person name="Durkin A.S."/>
            <person name="Torralba M."/>
            <person name="Methe B."/>
            <person name="Sutton G.G."/>
            <person name="Nelson K.E."/>
        </authorList>
    </citation>
    <scope>NUCLEOTIDE SEQUENCE [LARGE SCALE GENOMIC DNA]</scope>
    <source>
        <strain evidence="3 4">F0489</strain>
    </source>
</reference>
<keyword evidence="2" id="KW-1133">Transmembrane helix</keyword>
<evidence type="ECO:0000256" key="2">
    <source>
        <dbReference type="SAM" id="Phobius"/>
    </source>
</evidence>
<sequence length="92" mass="9170">MSAVALDVTTSRPSSTRLHAVSSEAPAEKASAAASQPDIAVVSTALAVLTILGMFTAFAAVADSKPVVVGCAIVSVVVSVATAFQQLRRAGV</sequence>
<proteinExistence type="predicted"/>
<dbReference type="RefSeq" id="WP_008730770.1">
    <property type="nucleotide sequence ID" value="NZ_AKFT01000065.1"/>
</dbReference>
<evidence type="ECO:0000313" key="4">
    <source>
        <dbReference type="Proteomes" id="UP000002941"/>
    </source>
</evidence>
<evidence type="ECO:0000313" key="3">
    <source>
        <dbReference type="EMBL" id="EJF46373.1"/>
    </source>
</evidence>
<feature type="compositionally biased region" description="Low complexity" evidence="1">
    <location>
        <begin position="20"/>
        <end position="34"/>
    </location>
</feature>
<dbReference type="OrthoDB" id="10000624at2"/>
<keyword evidence="2" id="KW-0812">Transmembrane</keyword>
<evidence type="ECO:0000256" key="1">
    <source>
        <dbReference type="SAM" id="MobiDB-lite"/>
    </source>
</evidence>
<dbReference type="AlphaFoldDB" id="J1HLD4"/>
<accession>J1HLD4</accession>
<keyword evidence="2" id="KW-0472">Membrane</keyword>
<feature type="compositionally biased region" description="Polar residues" evidence="1">
    <location>
        <begin position="8"/>
        <end position="17"/>
    </location>
</feature>
<dbReference type="PATRIC" id="fig|1125718.3.peg.964"/>
<name>J1HLD4_9ACTO</name>
<comment type="caution">
    <text evidence="3">The sequence shown here is derived from an EMBL/GenBank/DDBJ whole genome shotgun (WGS) entry which is preliminary data.</text>
</comment>
<feature type="region of interest" description="Disordered" evidence="1">
    <location>
        <begin position="1"/>
        <end position="34"/>
    </location>
</feature>
<organism evidence="3 4">
    <name type="scientific">Actinomyces massiliensis F0489</name>
    <dbReference type="NCBI Taxonomy" id="1125718"/>
    <lineage>
        <taxon>Bacteria</taxon>
        <taxon>Bacillati</taxon>
        <taxon>Actinomycetota</taxon>
        <taxon>Actinomycetes</taxon>
        <taxon>Actinomycetales</taxon>
        <taxon>Actinomycetaceae</taxon>
        <taxon>Actinomyces</taxon>
    </lineage>
</organism>